<dbReference type="Proteomes" id="UP000324298">
    <property type="component" value="Unassembled WGS sequence"/>
</dbReference>
<dbReference type="OrthoDB" id="9800545at2"/>
<dbReference type="PANTHER" id="PTHR35272:SF3">
    <property type="entry name" value="THIOL:DISULFIDE INTERCHANGE PROTEIN DSBC"/>
    <property type="match status" value="1"/>
</dbReference>
<dbReference type="InterPro" id="IPR012336">
    <property type="entry name" value="Thioredoxin-like_fold"/>
</dbReference>
<dbReference type="InterPro" id="IPR009094">
    <property type="entry name" value="DiS-bond_isomerase_DsbC/G_N_sf"/>
</dbReference>
<dbReference type="SUPFAM" id="SSF52833">
    <property type="entry name" value="Thioredoxin-like"/>
    <property type="match status" value="1"/>
</dbReference>
<dbReference type="AlphaFoldDB" id="A0A5A9XTC7"/>
<dbReference type="GO" id="GO:0042597">
    <property type="term" value="C:periplasmic space"/>
    <property type="evidence" value="ECO:0007669"/>
    <property type="project" value="InterPro"/>
</dbReference>
<reference evidence="3 4" key="1">
    <citation type="submission" date="2019-04" db="EMBL/GenBank/DDBJ databases">
        <title>Geobacter ruber sp. nov., ferric-reducing bacteria isolated from paddy soil.</title>
        <authorList>
            <person name="Xu Z."/>
            <person name="Masuda Y."/>
            <person name="Itoh H."/>
            <person name="Senoo K."/>
        </authorList>
    </citation>
    <scope>NUCLEOTIDE SEQUENCE [LARGE SCALE GENOMIC DNA]</scope>
    <source>
        <strain evidence="3 4">Red88</strain>
    </source>
</reference>
<gene>
    <name evidence="3" type="ORF">ET418_02075</name>
</gene>
<feature type="chain" id="PRO_5039954506" evidence="1">
    <location>
        <begin position="24"/>
        <end position="262"/>
    </location>
</feature>
<evidence type="ECO:0000313" key="4">
    <source>
        <dbReference type="Proteomes" id="UP000324298"/>
    </source>
</evidence>
<dbReference type="InterPro" id="IPR051470">
    <property type="entry name" value="Thiol:disulfide_interchange"/>
</dbReference>
<keyword evidence="1" id="KW-0732">Signal</keyword>
<dbReference type="InterPro" id="IPR036249">
    <property type="entry name" value="Thioredoxin-like_sf"/>
</dbReference>
<keyword evidence="4" id="KW-1185">Reference proteome</keyword>
<protein>
    <submittedName>
        <fullName evidence="3">DsbC family protein</fullName>
    </submittedName>
</protein>
<dbReference type="SUPFAM" id="SSF54423">
    <property type="entry name" value="DsbC/DsbG N-terminal domain-like"/>
    <property type="match status" value="1"/>
</dbReference>
<dbReference type="EMBL" id="SRSD01000001">
    <property type="protein sequence ID" value="KAA0895329.1"/>
    <property type="molecule type" value="Genomic_DNA"/>
</dbReference>
<name>A0A5A9XTC7_9BACT</name>
<feature type="signal peptide" evidence="1">
    <location>
        <begin position="1"/>
        <end position="23"/>
    </location>
</feature>
<accession>A0A5A9XTC7</accession>
<evidence type="ECO:0000259" key="2">
    <source>
        <dbReference type="Pfam" id="PF13098"/>
    </source>
</evidence>
<dbReference type="Gene3D" id="3.10.450.70">
    <property type="entry name" value="Disulphide bond isomerase, DsbC/G, N-terminal"/>
    <property type="match status" value="1"/>
</dbReference>
<dbReference type="CDD" id="cd03020">
    <property type="entry name" value="DsbA_DsbC_DsbG"/>
    <property type="match status" value="1"/>
</dbReference>
<organism evidence="3 4">
    <name type="scientific">Oryzomonas rubra</name>
    <dbReference type="NCBI Taxonomy" id="2509454"/>
    <lineage>
        <taxon>Bacteria</taxon>
        <taxon>Pseudomonadati</taxon>
        <taxon>Thermodesulfobacteriota</taxon>
        <taxon>Desulfuromonadia</taxon>
        <taxon>Geobacterales</taxon>
        <taxon>Geobacteraceae</taxon>
        <taxon>Oryzomonas</taxon>
    </lineage>
</organism>
<dbReference type="InterPro" id="IPR033954">
    <property type="entry name" value="DiS-bond_Isoase_DsbC/G"/>
</dbReference>
<comment type="caution">
    <text evidence="3">The sequence shown here is derived from an EMBL/GenBank/DDBJ whole genome shotgun (WGS) entry which is preliminary data.</text>
</comment>
<dbReference type="PANTHER" id="PTHR35272">
    <property type="entry name" value="THIOL:DISULFIDE INTERCHANGE PROTEIN DSBC-RELATED"/>
    <property type="match status" value="1"/>
</dbReference>
<sequence>MSLKNCIAIGAMLLLSTPTLVLAHESAVRGDCTSCHTLSPAEATQLLKKGGGTVKSVKQAPNRGMFELLVEKDGREGIVYLDYGKKFLIQGLVLDLDTFEPVASHGTPALQPKKIASINPVSVPDQYALNLGNPDGAKRLYVFTDPDCPYCRNLHGELKKLEKLAPDLSIRVMLFPLPIHQGAYDKARVILGRKSRELLDAAFEGKDLPQPVGDEGKAQLDAVMGFAYAHGLTGTPTIVFPDGSVVVGIRDAVTLKSLLERM</sequence>
<proteinExistence type="predicted"/>
<dbReference type="Gene3D" id="3.40.30.10">
    <property type="entry name" value="Glutaredoxin"/>
    <property type="match status" value="1"/>
</dbReference>
<feature type="domain" description="Thioredoxin-like fold" evidence="2">
    <location>
        <begin position="135"/>
        <end position="256"/>
    </location>
</feature>
<evidence type="ECO:0000256" key="1">
    <source>
        <dbReference type="SAM" id="SignalP"/>
    </source>
</evidence>
<evidence type="ECO:0000313" key="3">
    <source>
        <dbReference type="EMBL" id="KAA0895329.1"/>
    </source>
</evidence>
<dbReference type="Pfam" id="PF13098">
    <property type="entry name" value="Thioredoxin_2"/>
    <property type="match status" value="1"/>
</dbReference>